<organism evidence="3 4">
    <name type="scientific">Geodia barretti</name>
    <name type="common">Barrett's horny sponge</name>
    <dbReference type="NCBI Taxonomy" id="519541"/>
    <lineage>
        <taxon>Eukaryota</taxon>
        <taxon>Metazoa</taxon>
        <taxon>Porifera</taxon>
        <taxon>Demospongiae</taxon>
        <taxon>Heteroscleromorpha</taxon>
        <taxon>Tetractinellida</taxon>
        <taxon>Astrophorina</taxon>
        <taxon>Geodiidae</taxon>
        <taxon>Geodia</taxon>
    </lineage>
</organism>
<dbReference type="EMBL" id="CASHTH010001513">
    <property type="protein sequence ID" value="CAI8016307.1"/>
    <property type="molecule type" value="Genomic_DNA"/>
</dbReference>
<feature type="compositionally biased region" description="Basic and acidic residues" evidence="1">
    <location>
        <begin position="118"/>
        <end position="133"/>
    </location>
</feature>
<evidence type="ECO:0000313" key="4">
    <source>
        <dbReference type="Proteomes" id="UP001174909"/>
    </source>
</evidence>
<evidence type="ECO:0000313" key="3">
    <source>
        <dbReference type="EMBL" id="CAI8016307.1"/>
    </source>
</evidence>
<proteinExistence type="predicted"/>
<evidence type="ECO:0000259" key="2">
    <source>
        <dbReference type="Pfam" id="PF05028"/>
    </source>
</evidence>
<name>A0AA35RTW5_GEOBA</name>
<dbReference type="Proteomes" id="UP001174909">
    <property type="component" value="Unassembled WGS sequence"/>
</dbReference>
<dbReference type="GO" id="GO:0005737">
    <property type="term" value="C:cytoplasm"/>
    <property type="evidence" value="ECO:0007669"/>
    <property type="project" value="TreeGrafter"/>
</dbReference>
<feature type="region of interest" description="Disordered" evidence="1">
    <location>
        <begin position="118"/>
        <end position="162"/>
    </location>
</feature>
<feature type="compositionally biased region" description="Low complexity" evidence="1">
    <location>
        <begin position="146"/>
        <end position="162"/>
    </location>
</feature>
<dbReference type="GO" id="GO:0005634">
    <property type="term" value="C:nucleus"/>
    <property type="evidence" value="ECO:0007669"/>
    <property type="project" value="TreeGrafter"/>
</dbReference>
<dbReference type="PANTHER" id="PTHR12837">
    <property type="entry name" value="POLY ADP-RIBOSE GLYCOHYDROLASE"/>
    <property type="match status" value="1"/>
</dbReference>
<dbReference type="GO" id="GO:0004649">
    <property type="term" value="F:poly(ADP-ribose) glycohydrolase activity"/>
    <property type="evidence" value="ECO:0007669"/>
    <property type="project" value="InterPro"/>
</dbReference>
<dbReference type="PANTHER" id="PTHR12837:SF0">
    <property type="entry name" value="POLY(ADP-RIBOSE) GLYCOHYDROLASE"/>
    <property type="match status" value="1"/>
</dbReference>
<dbReference type="GO" id="GO:1990966">
    <property type="term" value="P:ATP generation from poly-ADP-D-ribose"/>
    <property type="evidence" value="ECO:0007669"/>
    <property type="project" value="TreeGrafter"/>
</dbReference>
<dbReference type="GO" id="GO:0009225">
    <property type="term" value="P:nucleotide-sugar metabolic process"/>
    <property type="evidence" value="ECO:0007669"/>
    <property type="project" value="TreeGrafter"/>
</dbReference>
<reference evidence="3" key="1">
    <citation type="submission" date="2023-03" db="EMBL/GenBank/DDBJ databases">
        <authorList>
            <person name="Steffen K."/>
            <person name="Cardenas P."/>
        </authorList>
    </citation>
    <scope>NUCLEOTIDE SEQUENCE</scope>
</reference>
<comment type="caution">
    <text evidence="3">The sequence shown here is derived from an EMBL/GenBank/DDBJ whole genome shotgun (WGS) entry which is preliminary data.</text>
</comment>
<protein>
    <submittedName>
        <fullName evidence="3">Probable poly(ADP-ribose) glycohydrolase 2</fullName>
    </submittedName>
</protein>
<dbReference type="InterPro" id="IPR046372">
    <property type="entry name" value="PARG_cat_C"/>
</dbReference>
<gene>
    <name evidence="3" type="ORF">GBAR_LOCUS10010</name>
</gene>
<feature type="compositionally biased region" description="Basic and acidic residues" evidence="1">
    <location>
        <begin position="176"/>
        <end position="191"/>
    </location>
</feature>
<sequence length="446" mass="48328">MADNVLSSIFSGPEAPQAVVKKAIESGQSSQSSSVTGQTITLHEFTDDLVEGVMREGLLIARLQARATGRESDFVGCEGGKEGGLEVGGEAGNSVRGASEVAELLVSRLIQNVLEDARKSRKEETVGERDKNGGLRPFSWVRGGASRTSESPMRSSESPMMSSLKAVLLRQTLEKPKQPNLPHDSETHDIEQSTSSSLLHLTAPSSRMSYAWSVASTRDEGSRPVSPSDLDRLALSFVCNIEEYCSMFAELVIRGAIAQVTGNKKYMCHVPVKSYHSSRESLSVASGDLRMSVPSVRLPPSLGEVEGESHTLTPSRLDTFLSNLSEAEPVSGDVEEGEGGFQLRSTAVDQALLRKVATGNWGCGKLGGDPQLKSMLQWAAVSASGRSEMIYFPSQDQRMKELVNVIAHIRAKQWKVGQLVSALVDYCHLSSEDRNSKQLFSFLLHN</sequence>
<dbReference type="GO" id="GO:0006282">
    <property type="term" value="P:regulation of DNA repair"/>
    <property type="evidence" value="ECO:0007669"/>
    <property type="project" value="InterPro"/>
</dbReference>
<dbReference type="GO" id="GO:0005975">
    <property type="term" value="P:carbohydrate metabolic process"/>
    <property type="evidence" value="ECO:0007669"/>
    <property type="project" value="InterPro"/>
</dbReference>
<feature type="domain" description="PARG catalytic Macro" evidence="2">
    <location>
        <begin position="352"/>
        <end position="400"/>
    </location>
</feature>
<accession>A0AA35RTW5</accession>
<dbReference type="AlphaFoldDB" id="A0AA35RTW5"/>
<feature type="region of interest" description="Disordered" evidence="1">
    <location>
        <begin position="176"/>
        <end position="196"/>
    </location>
</feature>
<dbReference type="Pfam" id="PF05028">
    <property type="entry name" value="PARG_cat_C"/>
    <property type="match status" value="1"/>
</dbReference>
<keyword evidence="4" id="KW-1185">Reference proteome</keyword>
<evidence type="ECO:0000256" key="1">
    <source>
        <dbReference type="SAM" id="MobiDB-lite"/>
    </source>
</evidence>
<dbReference type="InterPro" id="IPR007724">
    <property type="entry name" value="Poly_GlycHdrlase"/>
</dbReference>